<evidence type="ECO:0000313" key="1">
    <source>
        <dbReference type="EMBL" id="PJE78118.1"/>
    </source>
</evidence>
<comment type="caution">
    <text evidence="1">The sequence shown here is derived from an EMBL/GenBank/DDBJ whole genome shotgun (WGS) entry which is preliminary data.</text>
</comment>
<organism evidence="1">
    <name type="scientific">invertebrate metagenome</name>
    <dbReference type="NCBI Taxonomy" id="1711999"/>
    <lineage>
        <taxon>unclassified sequences</taxon>
        <taxon>metagenomes</taxon>
        <taxon>organismal metagenomes</taxon>
    </lineage>
</organism>
<proteinExistence type="predicted"/>
<gene>
    <name evidence="1" type="ORF">CI610_02949</name>
</gene>
<name>A0A2H9T4I1_9ZZZZ</name>
<protein>
    <submittedName>
        <fullName evidence="1">Uncharacterized protein</fullName>
    </submittedName>
</protein>
<sequence>MHNFMNCTYLFVALIVVGTVDYKILVGNEDIEGVKELCTSVQANSEVLTVL</sequence>
<accession>A0A2H9T4I1</accession>
<dbReference type="AlphaFoldDB" id="A0A2H9T4I1"/>
<dbReference type="EMBL" id="NSIT01000260">
    <property type="protein sequence ID" value="PJE78118.1"/>
    <property type="molecule type" value="Genomic_DNA"/>
</dbReference>
<reference evidence="1" key="1">
    <citation type="journal article" date="2017" name="Appl. Environ. Microbiol.">
        <title>Molecular characterization of an Endozoicomonas-like organism causing infection in king scallop Pecten maximus L.</title>
        <authorList>
            <person name="Cano I."/>
            <person name="van Aerle R."/>
            <person name="Ross S."/>
            <person name="Verner-Jeffreys D.W."/>
            <person name="Paley R.K."/>
            <person name="Rimmer G."/>
            <person name="Ryder D."/>
            <person name="Hooper P."/>
            <person name="Stone D."/>
            <person name="Feist S.W."/>
        </authorList>
    </citation>
    <scope>NUCLEOTIDE SEQUENCE</scope>
</reference>